<evidence type="ECO:0000256" key="4">
    <source>
        <dbReference type="ARBA" id="ARBA00022692"/>
    </source>
</evidence>
<accession>A0ABW1GXV4</accession>
<evidence type="ECO:0000313" key="10">
    <source>
        <dbReference type="EMBL" id="MFC5919098.1"/>
    </source>
</evidence>
<dbReference type="Gene3D" id="1.20.1720.10">
    <property type="entry name" value="Multidrug resistance protein D"/>
    <property type="match status" value="1"/>
</dbReference>
<dbReference type="InterPro" id="IPR020846">
    <property type="entry name" value="MFS_dom"/>
</dbReference>
<protein>
    <submittedName>
        <fullName evidence="10">DHA2 family efflux MFS transporter permease subunit</fullName>
    </submittedName>
</protein>
<dbReference type="PROSITE" id="PS50850">
    <property type="entry name" value="MFS"/>
    <property type="match status" value="1"/>
</dbReference>
<feature type="transmembrane region" description="Helical" evidence="8">
    <location>
        <begin position="62"/>
        <end position="79"/>
    </location>
</feature>
<sequence>MSAGVATAMDQTAAERDHRNRWYVLAVIATAQLMVMLDGTIVQIALPSVQRSLHMSDTNRQWMVTAYALAFGGLLLVGGRLADRFGRGRTFLVGLVGFAVVSAIGGAAPNTETLIAARALQGVFAAILSPATVSLLTTTFTDTKERAKAFGLFSGIVGSGAAIGLIIGGVLTEYAGWRWCLYVNVPIAAAVTALGIATLPRNRGHRDISLDAVGAVLGCLGPVALVYGLSEAPERGWDSPLVIGLLATSVVLIGAFLISQVLIRQPLLPLRVVAERTRSGSFLGAALLNFGMMGISLFATYHLQMVMHYKPLKAGFAFLPMVGAVMVTATQVVARVMGRIPTRWLVGPGLAFTAAGVWMFTTLSEDSSYLFGVLPAWLLLGIGMGLSYSPTAHASLAGVAERDSGAVSAFQTTARQIGGAIGLALSNTLAASAAASYYADHQGQGGLLTKSIVHGTATAAWWISGILLIGTIICTIMINADPRKPRQATADIEAAPDTGTDADADAVMIRGHVVWAEDVPVSEAALTLVTHDGREVARTSADRDGAYTLRAPGHGPYLLIARSDTHRSTATPLAATAGASAIEHTVTFQDEGAVAGIARDEADGAPLKGTSVILTDVNGRLIRSLSTDEDGSFLIDKLAYSPYVLVLHQDGYRPRAIDLQVSEAQQQITVTAELASHSRLGSLSGVVSDGEHTLVNDVRLTLTDGSGTRLTATSKEDGSFRFADVPVGNYILIAAGHPPTVSRLEISEATNQHNIHLDGRGEVSSHES</sequence>
<dbReference type="PANTHER" id="PTHR42718:SF46">
    <property type="entry name" value="BLR6921 PROTEIN"/>
    <property type="match status" value="1"/>
</dbReference>
<dbReference type="PANTHER" id="PTHR42718">
    <property type="entry name" value="MAJOR FACILITATOR SUPERFAMILY MULTIDRUG TRANSPORTER MFSC"/>
    <property type="match status" value="1"/>
</dbReference>
<evidence type="ECO:0000313" key="11">
    <source>
        <dbReference type="Proteomes" id="UP001596200"/>
    </source>
</evidence>
<organism evidence="10 11">
    <name type="scientific">Streptomyces pulveraceus</name>
    <dbReference type="NCBI Taxonomy" id="68258"/>
    <lineage>
        <taxon>Bacteria</taxon>
        <taxon>Bacillati</taxon>
        <taxon>Actinomycetota</taxon>
        <taxon>Actinomycetes</taxon>
        <taxon>Kitasatosporales</taxon>
        <taxon>Streptomycetaceae</taxon>
        <taxon>Streptomyces</taxon>
    </lineage>
</organism>
<dbReference type="EMBL" id="JBHSPU010000062">
    <property type="protein sequence ID" value="MFC5919098.1"/>
    <property type="molecule type" value="Genomic_DNA"/>
</dbReference>
<dbReference type="Pfam" id="PF13620">
    <property type="entry name" value="CarboxypepD_reg"/>
    <property type="match status" value="2"/>
</dbReference>
<evidence type="ECO:0000256" key="7">
    <source>
        <dbReference type="ARBA" id="ARBA00023251"/>
    </source>
</evidence>
<dbReference type="NCBIfam" id="TIGR00711">
    <property type="entry name" value="efflux_EmrB"/>
    <property type="match status" value="1"/>
</dbReference>
<evidence type="ECO:0000256" key="5">
    <source>
        <dbReference type="ARBA" id="ARBA00022989"/>
    </source>
</evidence>
<feature type="domain" description="Major facilitator superfamily (MFS) profile" evidence="9">
    <location>
        <begin position="24"/>
        <end position="483"/>
    </location>
</feature>
<feature type="transmembrane region" description="Helical" evidence="8">
    <location>
        <begin position="241"/>
        <end position="262"/>
    </location>
</feature>
<comment type="subcellular location">
    <subcellularLocation>
        <location evidence="1">Cell membrane</location>
        <topology evidence="1">Multi-pass membrane protein</topology>
    </subcellularLocation>
</comment>
<feature type="transmembrane region" description="Helical" evidence="8">
    <location>
        <begin position="282"/>
        <end position="303"/>
    </location>
</feature>
<evidence type="ECO:0000256" key="8">
    <source>
        <dbReference type="SAM" id="Phobius"/>
    </source>
</evidence>
<evidence type="ECO:0000256" key="6">
    <source>
        <dbReference type="ARBA" id="ARBA00023136"/>
    </source>
</evidence>
<keyword evidence="4 8" id="KW-0812">Transmembrane</keyword>
<keyword evidence="11" id="KW-1185">Reference proteome</keyword>
<proteinExistence type="predicted"/>
<comment type="caution">
    <text evidence="10">The sequence shown here is derived from an EMBL/GenBank/DDBJ whole genome shotgun (WGS) entry which is preliminary data.</text>
</comment>
<dbReference type="InterPro" id="IPR036259">
    <property type="entry name" value="MFS_trans_sf"/>
</dbReference>
<dbReference type="InterPro" id="IPR011701">
    <property type="entry name" value="MFS"/>
</dbReference>
<dbReference type="RefSeq" id="WP_344512395.1">
    <property type="nucleotide sequence ID" value="NZ_BAAATU010000023.1"/>
</dbReference>
<dbReference type="Proteomes" id="UP001596200">
    <property type="component" value="Unassembled WGS sequence"/>
</dbReference>
<keyword evidence="2" id="KW-0813">Transport</keyword>
<gene>
    <name evidence="10" type="ORF">ACFP1B_37530</name>
</gene>
<feature type="transmembrane region" description="Helical" evidence="8">
    <location>
        <begin position="115"/>
        <end position="137"/>
    </location>
</feature>
<keyword evidence="3" id="KW-1003">Cell membrane</keyword>
<evidence type="ECO:0000259" key="9">
    <source>
        <dbReference type="PROSITE" id="PS50850"/>
    </source>
</evidence>
<feature type="transmembrane region" description="Helical" evidence="8">
    <location>
        <begin position="417"/>
        <end position="439"/>
    </location>
</feature>
<dbReference type="SUPFAM" id="SSF49478">
    <property type="entry name" value="Cna protein B-type domain"/>
    <property type="match status" value="3"/>
</dbReference>
<feature type="transmembrane region" description="Helical" evidence="8">
    <location>
        <begin position="344"/>
        <end position="363"/>
    </location>
</feature>
<dbReference type="InterPro" id="IPR004638">
    <property type="entry name" value="EmrB-like"/>
</dbReference>
<dbReference type="Pfam" id="PF07690">
    <property type="entry name" value="MFS_1"/>
    <property type="match status" value="1"/>
</dbReference>
<feature type="transmembrane region" description="Helical" evidence="8">
    <location>
        <begin position="369"/>
        <end position="388"/>
    </location>
</feature>
<keyword evidence="5 8" id="KW-1133">Transmembrane helix</keyword>
<evidence type="ECO:0000256" key="2">
    <source>
        <dbReference type="ARBA" id="ARBA00022448"/>
    </source>
</evidence>
<feature type="transmembrane region" description="Helical" evidence="8">
    <location>
        <begin position="315"/>
        <end position="337"/>
    </location>
</feature>
<feature type="transmembrane region" description="Helical" evidence="8">
    <location>
        <begin position="459"/>
        <end position="478"/>
    </location>
</feature>
<dbReference type="CDD" id="cd17321">
    <property type="entry name" value="MFS_MMR_MDR_like"/>
    <property type="match status" value="1"/>
</dbReference>
<feature type="transmembrane region" description="Helical" evidence="8">
    <location>
        <begin position="176"/>
        <end position="196"/>
    </location>
</feature>
<feature type="transmembrane region" description="Helical" evidence="8">
    <location>
        <begin position="208"/>
        <end position="229"/>
    </location>
</feature>
<feature type="transmembrane region" description="Helical" evidence="8">
    <location>
        <begin position="22"/>
        <end position="42"/>
    </location>
</feature>
<feature type="transmembrane region" description="Helical" evidence="8">
    <location>
        <begin position="149"/>
        <end position="170"/>
    </location>
</feature>
<evidence type="ECO:0000256" key="1">
    <source>
        <dbReference type="ARBA" id="ARBA00004651"/>
    </source>
</evidence>
<feature type="transmembrane region" description="Helical" evidence="8">
    <location>
        <begin position="91"/>
        <end position="109"/>
    </location>
</feature>
<dbReference type="Gene3D" id="2.60.40.1120">
    <property type="entry name" value="Carboxypeptidase-like, regulatory domain"/>
    <property type="match status" value="1"/>
</dbReference>
<keyword evidence="6 8" id="KW-0472">Membrane</keyword>
<keyword evidence="7" id="KW-0046">Antibiotic resistance</keyword>
<name>A0ABW1GXV4_9ACTN</name>
<evidence type="ECO:0000256" key="3">
    <source>
        <dbReference type="ARBA" id="ARBA00022475"/>
    </source>
</evidence>
<reference evidence="11" key="1">
    <citation type="journal article" date="2019" name="Int. J. Syst. Evol. Microbiol.">
        <title>The Global Catalogue of Microorganisms (GCM) 10K type strain sequencing project: providing services to taxonomists for standard genome sequencing and annotation.</title>
        <authorList>
            <consortium name="The Broad Institute Genomics Platform"/>
            <consortium name="The Broad Institute Genome Sequencing Center for Infectious Disease"/>
            <person name="Wu L."/>
            <person name="Ma J."/>
        </authorList>
    </citation>
    <scope>NUCLEOTIDE SEQUENCE [LARGE SCALE GENOMIC DNA]</scope>
    <source>
        <strain evidence="11">JCM 4147</strain>
    </source>
</reference>
<dbReference type="SUPFAM" id="SSF103473">
    <property type="entry name" value="MFS general substrate transporter"/>
    <property type="match status" value="1"/>
</dbReference>
<dbReference type="Gene3D" id="1.20.1250.20">
    <property type="entry name" value="MFS general substrate transporter like domains"/>
    <property type="match status" value="1"/>
</dbReference>